<evidence type="ECO:0000313" key="2">
    <source>
        <dbReference type="Proteomes" id="UP001597322"/>
    </source>
</evidence>
<evidence type="ECO:0008006" key="3">
    <source>
        <dbReference type="Google" id="ProtNLM"/>
    </source>
</evidence>
<gene>
    <name evidence="1" type="ORF">ACFSE1_00450</name>
</gene>
<comment type="caution">
    <text evidence="1">The sequence shown here is derived from an EMBL/GenBank/DDBJ whole genome shotgun (WGS) entry which is preliminary data.</text>
</comment>
<dbReference type="EMBL" id="JBHUEQ010000002">
    <property type="protein sequence ID" value="MFD1743923.1"/>
    <property type="molecule type" value="Genomic_DNA"/>
</dbReference>
<organism evidence="1 2">
    <name type="scientific">Rhizobium helianthi</name>
    <dbReference type="NCBI Taxonomy" id="1132695"/>
    <lineage>
        <taxon>Bacteria</taxon>
        <taxon>Pseudomonadati</taxon>
        <taxon>Pseudomonadota</taxon>
        <taxon>Alphaproteobacteria</taxon>
        <taxon>Hyphomicrobiales</taxon>
        <taxon>Rhizobiaceae</taxon>
        <taxon>Rhizobium/Agrobacterium group</taxon>
        <taxon>Rhizobium</taxon>
    </lineage>
</organism>
<name>A0ABW4M0I8_9HYPH</name>
<evidence type="ECO:0000313" key="1">
    <source>
        <dbReference type="EMBL" id="MFD1743923.1"/>
    </source>
</evidence>
<proteinExistence type="predicted"/>
<sequence>MPNMQPKAEESLDSAIRDLAQEFGFWSVCVALFNAARIKRRARNDVKHLPDYLLRDIGAPVVHEHLKPPRFNIWDIRL</sequence>
<protein>
    <recommendedName>
        <fullName evidence="3">DUF1127 domain-containing protein</fullName>
    </recommendedName>
</protein>
<dbReference type="RefSeq" id="WP_377394942.1">
    <property type="nucleotide sequence ID" value="NZ_JBHUEQ010000002.1"/>
</dbReference>
<accession>A0ABW4M0I8</accession>
<keyword evidence="2" id="KW-1185">Reference proteome</keyword>
<reference evidence="2" key="1">
    <citation type="journal article" date="2019" name="Int. J. Syst. Evol. Microbiol.">
        <title>The Global Catalogue of Microorganisms (GCM) 10K type strain sequencing project: providing services to taxonomists for standard genome sequencing and annotation.</title>
        <authorList>
            <consortium name="The Broad Institute Genomics Platform"/>
            <consortium name="The Broad Institute Genome Sequencing Center for Infectious Disease"/>
            <person name="Wu L."/>
            <person name="Ma J."/>
        </authorList>
    </citation>
    <scope>NUCLEOTIDE SEQUENCE [LARGE SCALE GENOMIC DNA]</scope>
    <source>
        <strain evidence="2">CG52</strain>
    </source>
</reference>
<dbReference type="Proteomes" id="UP001597322">
    <property type="component" value="Unassembled WGS sequence"/>
</dbReference>